<feature type="compositionally biased region" description="Polar residues" evidence="1">
    <location>
        <begin position="1"/>
        <end position="12"/>
    </location>
</feature>
<dbReference type="EMBL" id="DQ491002">
    <property type="protein sequence ID" value="ABT15186.1"/>
    <property type="molecule type" value="Genomic_DNA"/>
</dbReference>
<dbReference type="Proteomes" id="UP000202419">
    <property type="component" value="Segment"/>
</dbReference>
<feature type="region of interest" description="Disordered" evidence="1">
    <location>
        <begin position="1"/>
        <end position="28"/>
    </location>
</feature>
<keyword evidence="4" id="KW-1185">Reference proteome</keyword>
<reference evidence="3 4" key="1">
    <citation type="journal article" date="2007" name="Virology">
        <title>Sequence and annotation of the 369-kb NY-2A and the 345-kb AR158 viruses that infect Chlorella NC64A.</title>
        <authorList>
            <person name="Fitzgerald L.A."/>
            <person name="Graves M.V."/>
            <person name="Li X."/>
            <person name="Feldblyum T."/>
            <person name="Nierman W.C."/>
            <person name="Van Etten J.L."/>
        </authorList>
    </citation>
    <scope>NUCLEOTIDE SEQUENCE [LARGE SCALE GENOMIC DNA]</scope>
    <source>
        <strain evidence="3 4">NY-2A</strain>
    </source>
</reference>
<dbReference type="KEGG" id="vg:5659583"/>
<dbReference type="GeneID" id="5659583"/>
<evidence type="ECO:0000256" key="1">
    <source>
        <dbReference type="SAM" id="MobiDB-lite"/>
    </source>
</evidence>
<organism evidence="3 4">
    <name type="scientific">Paramecium bursaria Chlorella virus NY2A</name>
    <name type="common">PBCV-NY2A</name>
    <dbReference type="NCBI Taxonomy" id="46021"/>
    <lineage>
        <taxon>Viruses</taxon>
        <taxon>Varidnaviria</taxon>
        <taxon>Bamfordvirae</taxon>
        <taxon>Nucleocytoviricota</taxon>
        <taxon>Megaviricetes</taxon>
        <taxon>Algavirales</taxon>
        <taxon>Phycodnaviridae</taxon>
        <taxon>Chlorovirus</taxon>
        <taxon>Chlorovirus americanus</taxon>
    </lineage>
</organism>
<accession>A7IXW2</accession>
<sequence>MLATDASRTFNSFPRRGNTPYLSRPTTDSPAIASVAAESPSVRMRVHILLLFVPAHVASLSLGIPVTRIFLVPSVFFSSF</sequence>
<feature type="transmembrane region" description="Helical" evidence="2">
    <location>
        <begin position="48"/>
        <end position="71"/>
    </location>
</feature>
<keyword evidence="2" id="KW-0812">Transmembrane</keyword>
<keyword evidence="2" id="KW-0472">Membrane</keyword>
<name>A7IXW2_PBCVN</name>
<evidence type="ECO:0000256" key="2">
    <source>
        <dbReference type="SAM" id="Phobius"/>
    </source>
</evidence>
<protein>
    <submittedName>
        <fullName evidence="3">Uncharacterized protein b787R</fullName>
    </submittedName>
</protein>
<keyword evidence="2" id="KW-1133">Transmembrane helix</keyword>
<organismHost>
    <name type="scientific">Chlorella</name>
    <dbReference type="NCBI Taxonomy" id="3071"/>
</organismHost>
<evidence type="ECO:0000313" key="3">
    <source>
        <dbReference type="EMBL" id="ABT15186.1"/>
    </source>
</evidence>
<proteinExistence type="predicted"/>
<gene>
    <name evidence="3" type="primary">b787R</name>
    <name evidence="3" type="ORF">NY2A_b787R</name>
</gene>
<dbReference type="RefSeq" id="YP_001497983.1">
    <property type="nucleotide sequence ID" value="NC_009898.1"/>
</dbReference>
<evidence type="ECO:0000313" key="4">
    <source>
        <dbReference type="Proteomes" id="UP000202419"/>
    </source>
</evidence>